<proteinExistence type="inferred from homology"/>
<evidence type="ECO:0000313" key="9">
    <source>
        <dbReference type="Proteomes" id="UP000295375"/>
    </source>
</evidence>
<reference evidence="8 9" key="1">
    <citation type="submission" date="2019-03" db="EMBL/GenBank/DDBJ databases">
        <title>Genomic Encyclopedia of Type Strains, Phase IV (KMG-IV): sequencing the most valuable type-strain genomes for metagenomic binning, comparative biology and taxonomic classification.</title>
        <authorList>
            <person name="Goeker M."/>
        </authorList>
    </citation>
    <scope>NUCLEOTIDE SEQUENCE [LARGE SCALE GENOMIC DNA]</scope>
    <source>
        <strain evidence="8 9">DSM 103792</strain>
    </source>
</reference>
<keyword evidence="9" id="KW-1185">Reference proteome</keyword>
<dbReference type="GO" id="GO:0051604">
    <property type="term" value="P:protein maturation"/>
    <property type="evidence" value="ECO:0007669"/>
    <property type="project" value="UniProtKB-UniRule"/>
</dbReference>
<dbReference type="NCBIfam" id="NF008392">
    <property type="entry name" value="PRK11190.1"/>
    <property type="match status" value="1"/>
</dbReference>
<dbReference type="HAMAP" id="MF_01637">
    <property type="entry name" value="Fe_S_biogen_NfuA"/>
    <property type="match status" value="1"/>
</dbReference>
<gene>
    <name evidence="5" type="primary">nfuA</name>
    <name evidence="8" type="ORF">EV696_10918</name>
</gene>
<feature type="domain" description="Core" evidence="7">
    <location>
        <begin position="33"/>
        <end position="130"/>
    </location>
</feature>
<sequence length="224" mass="24297">MLKSGMAANVQAPAYGGFGRYDSRHSLVREKMIQISSTAQEHFRKLLAQQTEPDTQIRVFVVNPGTPRAECGVSYCPPSAVEPTDIKLDFDGFSAFVDPDSAPYLEDAQIDLKVETVGSQLTLKAPNAKARKVSADAPLLERINYVLESEINPQLASHGGNVVLVELTQDNIAVLQFGGGCHGCSMVDVTLKQGIEKTLLEQFPELSGVRDATEHATGDNPYYS</sequence>
<dbReference type="Gene3D" id="3.30.300.130">
    <property type="entry name" value="Fe-S cluster assembly (FSCA)"/>
    <property type="match status" value="1"/>
</dbReference>
<dbReference type="EMBL" id="SNYM01000009">
    <property type="protein sequence ID" value="TDQ47616.1"/>
    <property type="molecule type" value="Genomic_DNA"/>
</dbReference>
<dbReference type="InterPro" id="IPR001075">
    <property type="entry name" value="NIF_FeS_clus_asmbl_NifU_C"/>
</dbReference>
<dbReference type="Proteomes" id="UP000295375">
    <property type="component" value="Unassembled WGS sequence"/>
</dbReference>
<evidence type="ECO:0000259" key="6">
    <source>
        <dbReference type="Pfam" id="PF01106"/>
    </source>
</evidence>
<comment type="caution">
    <text evidence="8">The sequence shown here is derived from an EMBL/GenBank/DDBJ whole genome shotgun (WGS) entry which is preliminary data.</text>
</comment>
<dbReference type="GO" id="GO:0005506">
    <property type="term" value="F:iron ion binding"/>
    <property type="evidence" value="ECO:0007669"/>
    <property type="project" value="InterPro"/>
</dbReference>
<dbReference type="PANTHER" id="PTHR11178:SF51">
    <property type="entry name" value="FE_S BIOGENESIS PROTEIN NFUA"/>
    <property type="match status" value="1"/>
</dbReference>
<dbReference type="Pfam" id="PF01106">
    <property type="entry name" value="NifU"/>
    <property type="match status" value="1"/>
</dbReference>
<evidence type="ECO:0000313" key="8">
    <source>
        <dbReference type="EMBL" id="TDQ47616.1"/>
    </source>
</evidence>
<keyword evidence="1 5" id="KW-0004">4Fe-4S</keyword>
<dbReference type="AlphaFoldDB" id="A0A4R6UN34"/>
<name>A0A4R6UN34_9GAMM</name>
<evidence type="ECO:0000256" key="4">
    <source>
        <dbReference type="ARBA" id="ARBA00023014"/>
    </source>
</evidence>
<dbReference type="InterPro" id="IPR034904">
    <property type="entry name" value="FSCA_dom_sf"/>
</dbReference>
<dbReference type="GO" id="GO:0016226">
    <property type="term" value="P:iron-sulfur cluster assembly"/>
    <property type="evidence" value="ECO:0007669"/>
    <property type="project" value="UniProtKB-UniRule"/>
</dbReference>
<accession>A0A4R6UN34</accession>
<dbReference type="SUPFAM" id="SSF117916">
    <property type="entry name" value="Fe-S cluster assembly (FSCA) domain-like"/>
    <property type="match status" value="1"/>
</dbReference>
<dbReference type="InterPro" id="IPR000361">
    <property type="entry name" value="ATAP_core_dom"/>
</dbReference>
<comment type="subunit">
    <text evidence="5">Homodimer.</text>
</comment>
<keyword evidence="4 5" id="KW-0411">Iron-sulfur</keyword>
<keyword evidence="2 5" id="KW-0479">Metal-binding</keyword>
<keyword evidence="3 5" id="KW-0408">Iron</keyword>
<dbReference type="InterPro" id="IPR017726">
    <property type="entry name" value="Fe/S_biogenesis_protein_NfuA"/>
</dbReference>
<dbReference type="PANTHER" id="PTHR11178">
    <property type="entry name" value="IRON-SULFUR CLUSTER SCAFFOLD PROTEIN NFU-RELATED"/>
    <property type="match status" value="1"/>
</dbReference>
<comment type="function">
    <text evidence="5">Involved in iron-sulfur cluster biogenesis. Binds a 4Fe-4S cluster, can transfer this cluster to apoproteins, and thereby intervenes in the maturation of Fe/S proteins. Could also act as a scaffold/chaperone for damaged Fe/S proteins.</text>
</comment>
<dbReference type="NCBIfam" id="TIGR03341">
    <property type="entry name" value="YhgI_GntY"/>
    <property type="match status" value="1"/>
</dbReference>
<evidence type="ECO:0000256" key="2">
    <source>
        <dbReference type="ARBA" id="ARBA00022723"/>
    </source>
</evidence>
<comment type="similarity">
    <text evidence="5">Belongs to the NfuA family.</text>
</comment>
<dbReference type="GO" id="GO:0051539">
    <property type="term" value="F:4 iron, 4 sulfur cluster binding"/>
    <property type="evidence" value="ECO:0007669"/>
    <property type="project" value="UniProtKB-UniRule"/>
</dbReference>
<feature type="domain" description="NIF system FeS cluster assembly NifU C-terminal" evidence="6">
    <location>
        <begin position="143"/>
        <end position="209"/>
    </location>
</feature>
<evidence type="ECO:0000256" key="3">
    <source>
        <dbReference type="ARBA" id="ARBA00023004"/>
    </source>
</evidence>
<dbReference type="InterPro" id="IPR035903">
    <property type="entry name" value="HesB-like_dom_sf"/>
</dbReference>
<comment type="cofactor">
    <cofactor evidence="5">
        <name>[4Fe-4S] cluster</name>
        <dbReference type="ChEBI" id="CHEBI:49883"/>
    </cofactor>
    <text evidence="5">Binds 1 [4Fe-4S] cluster per subunit. The cluster is presumably bound at the interface of two monomers.</text>
</comment>
<dbReference type="SUPFAM" id="SSF89360">
    <property type="entry name" value="HesB-like domain"/>
    <property type="match status" value="1"/>
</dbReference>
<organism evidence="8 9">
    <name type="scientific">Permianibacter aggregans</name>
    <dbReference type="NCBI Taxonomy" id="1510150"/>
    <lineage>
        <taxon>Bacteria</taxon>
        <taxon>Pseudomonadati</taxon>
        <taxon>Pseudomonadota</taxon>
        <taxon>Gammaproteobacteria</taxon>
        <taxon>Pseudomonadales</taxon>
        <taxon>Pseudomonadaceae</taxon>
        <taxon>Permianibacter</taxon>
    </lineage>
</organism>
<evidence type="ECO:0000259" key="7">
    <source>
        <dbReference type="Pfam" id="PF01521"/>
    </source>
</evidence>
<dbReference type="Gene3D" id="2.60.300.12">
    <property type="entry name" value="HesB-like domain"/>
    <property type="match status" value="1"/>
</dbReference>
<evidence type="ECO:0000256" key="5">
    <source>
        <dbReference type="HAMAP-Rule" id="MF_01637"/>
    </source>
</evidence>
<evidence type="ECO:0000256" key="1">
    <source>
        <dbReference type="ARBA" id="ARBA00022485"/>
    </source>
</evidence>
<protein>
    <recommendedName>
        <fullName evidence="5">Fe/S biogenesis protein NfuA</fullName>
    </recommendedName>
</protein>
<feature type="binding site" evidence="5">
    <location>
        <position position="181"/>
    </location>
    <ligand>
        <name>[4Fe-4S] cluster</name>
        <dbReference type="ChEBI" id="CHEBI:49883"/>
    </ligand>
</feature>
<dbReference type="Pfam" id="PF01521">
    <property type="entry name" value="Fe-S_biosyn"/>
    <property type="match status" value="1"/>
</dbReference>
<feature type="binding site" evidence="5">
    <location>
        <position position="184"/>
    </location>
    <ligand>
        <name>[4Fe-4S] cluster</name>
        <dbReference type="ChEBI" id="CHEBI:49883"/>
    </ligand>
</feature>